<accession>D3DKD9</accession>
<dbReference type="KEGG" id="hth:HTH_1847"/>
<dbReference type="Proteomes" id="UP000002574">
    <property type="component" value="Chromosome"/>
</dbReference>
<dbReference type="EMBL" id="AP011112">
    <property type="protein sequence ID" value="BAI70291.1"/>
    <property type="molecule type" value="Genomic_DNA"/>
</dbReference>
<name>D3DKD9_HYDTT</name>
<dbReference type="Pfam" id="PF10049">
    <property type="entry name" value="DUF2283"/>
    <property type="match status" value="1"/>
</dbReference>
<dbReference type="InterPro" id="IPR019270">
    <property type="entry name" value="DUF2283"/>
</dbReference>
<dbReference type="PANTHER" id="PTHR37029:SF1">
    <property type="entry name" value="SSR1768 PROTEIN"/>
    <property type="match status" value="1"/>
</dbReference>
<evidence type="ECO:0000313" key="2">
    <source>
        <dbReference type="Proteomes" id="UP000002574"/>
    </source>
</evidence>
<gene>
    <name evidence="1" type="ordered locus">HTH_1847</name>
</gene>
<dbReference type="STRING" id="608538.HTH_1847"/>
<sequence>MKMFYDPEVDALTIILVEDKAEESEEVLPNVIFDYSKDGKVISIEILKAKKTLEALENLNKLLEAVGRP</sequence>
<evidence type="ECO:0008006" key="3">
    <source>
        <dbReference type="Google" id="ProtNLM"/>
    </source>
</evidence>
<protein>
    <recommendedName>
        <fullName evidence="3">DUF2283 domain-containing protein</fullName>
    </recommendedName>
</protein>
<reference evidence="1 2" key="1">
    <citation type="journal article" date="2010" name="J. Bacteriol.">
        <title>Complete genome sequence of the thermophilic, obligately chemolithoautotrophic hydrogen-oxidizing bacterium Hydrogenobacter thermophilus TK-6.</title>
        <authorList>
            <person name="Arai H."/>
            <person name="Kanbe H."/>
            <person name="Ishii M."/>
            <person name="Igarashi Y."/>
        </authorList>
    </citation>
    <scope>NUCLEOTIDE SEQUENCE [LARGE SCALE GENOMIC DNA]</scope>
    <source>
        <strain evidence="2">DSM 6534 / IAM 12695 / TK-6 [Tokyo]</strain>
    </source>
</reference>
<organism evidence="1 2">
    <name type="scientific">Hydrogenobacter thermophilus (strain DSM 6534 / IAM 12695 / TK-6)</name>
    <dbReference type="NCBI Taxonomy" id="608538"/>
    <lineage>
        <taxon>Bacteria</taxon>
        <taxon>Pseudomonadati</taxon>
        <taxon>Aquificota</taxon>
        <taxon>Aquificia</taxon>
        <taxon>Aquificales</taxon>
        <taxon>Aquificaceae</taxon>
        <taxon>Hydrogenobacter</taxon>
    </lineage>
</organism>
<evidence type="ECO:0000313" key="1">
    <source>
        <dbReference type="EMBL" id="BAI70291.1"/>
    </source>
</evidence>
<dbReference type="AlphaFoldDB" id="D3DKD9"/>
<dbReference type="PANTHER" id="PTHR37029">
    <property type="entry name" value="SSR1768 PROTEIN"/>
    <property type="match status" value="1"/>
</dbReference>
<keyword evidence="2" id="KW-1185">Reference proteome</keyword>
<proteinExistence type="predicted"/>
<dbReference type="eggNOG" id="COG5428">
    <property type="taxonomic scope" value="Bacteria"/>
</dbReference>